<evidence type="ECO:0000313" key="2">
    <source>
        <dbReference type="Proteomes" id="UP000253209"/>
    </source>
</evidence>
<name>A0A367GQQ5_9SPHI</name>
<accession>A0A367GQQ5</accession>
<organism evidence="1 2">
    <name type="scientific">Mucilaginibacter hurinus</name>
    <dbReference type="NCBI Taxonomy" id="2201324"/>
    <lineage>
        <taxon>Bacteria</taxon>
        <taxon>Pseudomonadati</taxon>
        <taxon>Bacteroidota</taxon>
        <taxon>Sphingobacteriia</taxon>
        <taxon>Sphingobacteriales</taxon>
        <taxon>Sphingobacteriaceae</taxon>
        <taxon>Mucilaginibacter</taxon>
    </lineage>
</organism>
<gene>
    <name evidence="1" type="ORF">DJ568_03270</name>
</gene>
<comment type="caution">
    <text evidence="1">The sequence shown here is derived from an EMBL/GenBank/DDBJ whole genome shotgun (WGS) entry which is preliminary data.</text>
</comment>
<dbReference type="OrthoDB" id="9871099at2"/>
<reference evidence="1 2" key="1">
    <citation type="submission" date="2018-05" db="EMBL/GenBank/DDBJ databases">
        <title>Mucilaginibacter hurinus sp. nov., isolated from briquette warehouse soil.</title>
        <authorList>
            <person name="Choi L."/>
        </authorList>
    </citation>
    <scope>NUCLEOTIDE SEQUENCE [LARGE SCALE GENOMIC DNA]</scope>
    <source>
        <strain evidence="1 2">ZR32</strain>
    </source>
</reference>
<dbReference type="AlphaFoldDB" id="A0A367GQQ5"/>
<sequence>MNESMSSSSIMYATQYWGAPAFVKITPAGNSYDLYINDQHLAVLSYRDNLILEDVEGRFDDAEMISEITQHIEANVH</sequence>
<proteinExistence type="predicted"/>
<dbReference type="Proteomes" id="UP000253209">
    <property type="component" value="Unassembled WGS sequence"/>
</dbReference>
<evidence type="ECO:0000313" key="1">
    <source>
        <dbReference type="EMBL" id="RCH55789.1"/>
    </source>
</evidence>
<dbReference type="RefSeq" id="WP_114003824.1">
    <property type="nucleotide sequence ID" value="NZ_QGDC01000002.1"/>
</dbReference>
<dbReference type="EMBL" id="QGDC01000002">
    <property type="protein sequence ID" value="RCH55789.1"/>
    <property type="molecule type" value="Genomic_DNA"/>
</dbReference>
<keyword evidence="2" id="KW-1185">Reference proteome</keyword>
<protein>
    <submittedName>
        <fullName evidence="1">Uncharacterized protein</fullName>
    </submittedName>
</protein>